<feature type="domain" description="Enoyl reductase (ER)" evidence="1">
    <location>
        <begin position="29"/>
        <end position="340"/>
    </location>
</feature>
<sequence>MGAFPVGRPGREARGSVARMTRAVLVSRSTAPAVTDVDLPAPGAREALVAVTRSSVNYKDGLAVAGDPGVARTDPLVPGIDVVGTVAAVGPDVPDVAVGERVVLTGAGAGESRHGGWAEQCVVPVDALVTLPEGLDDDLAAAIGTAGFTAMLSVLALERVVAPEDGPVLVTGASGGVGTVAIALLAARGYRVTASTGRPENGDSLRALGATDVVDRAQFAEPGKPMQRAVWAGAVDSVGGTTLANVLAATRYGGAVTACGLAQDTALSTTVLPFILRGVSLLGVDSVSAPLDLRQRAWARLATDLDPALLRAVTRTVGLAEAIAVGAEVVAGRVHGRTVVDVTR</sequence>
<protein>
    <submittedName>
        <fullName evidence="2">MDR family oxidoreductase</fullName>
    </submittedName>
</protein>
<dbReference type="InterPro" id="IPR020843">
    <property type="entry name" value="ER"/>
</dbReference>
<dbReference type="SMART" id="SM00829">
    <property type="entry name" value="PKS_ER"/>
    <property type="match status" value="1"/>
</dbReference>
<dbReference type="InterPro" id="IPR013149">
    <property type="entry name" value="ADH-like_C"/>
</dbReference>
<dbReference type="InterPro" id="IPR051397">
    <property type="entry name" value="Zn-ADH-like_protein"/>
</dbReference>
<dbReference type="Proteomes" id="UP001501742">
    <property type="component" value="Unassembled WGS sequence"/>
</dbReference>
<gene>
    <name evidence="2" type="ORF">GCM10009627_16130</name>
</gene>
<accession>A0ABN1ZCE8</accession>
<dbReference type="Gene3D" id="3.40.50.720">
    <property type="entry name" value="NAD(P)-binding Rossmann-like Domain"/>
    <property type="match status" value="1"/>
</dbReference>
<dbReference type="Pfam" id="PF08240">
    <property type="entry name" value="ADH_N"/>
    <property type="match status" value="1"/>
</dbReference>
<dbReference type="PANTHER" id="PTHR43677:SF1">
    <property type="entry name" value="ACRYLYL-COA REDUCTASE ACUI-RELATED"/>
    <property type="match status" value="1"/>
</dbReference>
<dbReference type="NCBIfam" id="TIGR02823">
    <property type="entry name" value="oxido_YhdH"/>
    <property type="match status" value="1"/>
</dbReference>
<dbReference type="InterPro" id="IPR036291">
    <property type="entry name" value="NAD(P)-bd_dom_sf"/>
</dbReference>
<organism evidence="2 3">
    <name type="scientific">Curtobacterium herbarum</name>
    <dbReference type="NCBI Taxonomy" id="150122"/>
    <lineage>
        <taxon>Bacteria</taxon>
        <taxon>Bacillati</taxon>
        <taxon>Actinomycetota</taxon>
        <taxon>Actinomycetes</taxon>
        <taxon>Micrococcales</taxon>
        <taxon>Microbacteriaceae</taxon>
        <taxon>Curtobacterium</taxon>
    </lineage>
</organism>
<evidence type="ECO:0000259" key="1">
    <source>
        <dbReference type="SMART" id="SM00829"/>
    </source>
</evidence>
<dbReference type="InterPro" id="IPR011032">
    <property type="entry name" value="GroES-like_sf"/>
</dbReference>
<dbReference type="InterPro" id="IPR013154">
    <property type="entry name" value="ADH-like_N"/>
</dbReference>
<comment type="caution">
    <text evidence="2">The sequence shown here is derived from an EMBL/GenBank/DDBJ whole genome shotgun (WGS) entry which is preliminary data.</text>
</comment>
<keyword evidence="3" id="KW-1185">Reference proteome</keyword>
<dbReference type="InterPro" id="IPR014188">
    <property type="entry name" value="Acrylyl-CoA_reductase_AcuI"/>
</dbReference>
<reference evidence="2 3" key="1">
    <citation type="journal article" date="2019" name="Int. J. Syst. Evol. Microbiol.">
        <title>The Global Catalogue of Microorganisms (GCM) 10K type strain sequencing project: providing services to taxonomists for standard genome sequencing and annotation.</title>
        <authorList>
            <consortium name="The Broad Institute Genomics Platform"/>
            <consortium name="The Broad Institute Genome Sequencing Center for Infectious Disease"/>
            <person name="Wu L."/>
            <person name="Ma J."/>
        </authorList>
    </citation>
    <scope>NUCLEOTIDE SEQUENCE [LARGE SCALE GENOMIC DNA]</scope>
    <source>
        <strain evidence="2 3">JCM 12140</strain>
    </source>
</reference>
<dbReference type="SUPFAM" id="SSF50129">
    <property type="entry name" value="GroES-like"/>
    <property type="match status" value="1"/>
</dbReference>
<dbReference type="PANTHER" id="PTHR43677">
    <property type="entry name" value="SHORT-CHAIN DEHYDROGENASE/REDUCTASE"/>
    <property type="match status" value="1"/>
</dbReference>
<evidence type="ECO:0000313" key="3">
    <source>
        <dbReference type="Proteomes" id="UP001501742"/>
    </source>
</evidence>
<dbReference type="EMBL" id="BAAAJX010000005">
    <property type="protein sequence ID" value="GAA1493267.1"/>
    <property type="molecule type" value="Genomic_DNA"/>
</dbReference>
<dbReference type="SUPFAM" id="SSF51735">
    <property type="entry name" value="NAD(P)-binding Rossmann-fold domains"/>
    <property type="match status" value="1"/>
</dbReference>
<proteinExistence type="predicted"/>
<dbReference type="CDD" id="cd08288">
    <property type="entry name" value="MDR_yhdh"/>
    <property type="match status" value="1"/>
</dbReference>
<dbReference type="Pfam" id="PF00107">
    <property type="entry name" value="ADH_zinc_N"/>
    <property type="match status" value="1"/>
</dbReference>
<name>A0ABN1ZCE8_9MICO</name>
<dbReference type="Gene3D" id="3.90.180.10">
    <property type="entry name" value="Medium-chain alcohol dehydrogenases, catalytic domain"/>
    <property type="match status" value="1"/>
</dbReference>
<evidence type="ECO:0000313" key="2">
    <source>
        <dbReference type="EMBL" id="GAA1493267.1"/>
    </source>
</evidence>